<gene>
    <name evidence="10" type="primary">plsY</name>
</gene>
<evidence type="ECO:0000256" key="6">
    <source>
        <dbReference type="ARBA" id="ARBA00023098"/>
    </source>
</evidence>
<keyword evidence="9 10" id="KW-1208">Phospholipid metabolism</keyword>
<name>S5DSD0_9ACTN</name>
<evidence type="ECO:0000256" key="10">
    <source>
        <dbReference type="HAMAP-Rule" id="MF_01043"/>
    </source>
</evidence>
<dbReference type="PANTHER" id="PTHR30309:SF0">
    <property type="entry name" value="GLYCEROL-3-PHOSPHATE ACYLTRANSFERASE-RELATED"/>
    <property type="match status" value="1"/>
</dbReference>
<keyword evidence="3 10" id="KW-0808">Transferase</keyword>
<proteinExistence type="inferred from homology"/>
<keyword evidence="1 10" id="KW-1003">Cell membrane</keyword>
<comment type="function">
    <text evidence="10">Catalyzes the transfer of an acyl group from acyl-phosphate (acyl-PO(4)) to glycerol-3-phosphate (G3P) to form lysophosphatidic acid (LPA). This enzyme utilizes acyl-phosphate as fatty acyl donor, but not acyl-CoA or acyl-ACP.</text>
</comment>
<reference evidence="11" key="1">
    <citation type="journal article" date="2013" name="Sci. Rep.">
        <title>Metagenomics uncovers a new group of low GC and ultra-small marine Actinobacteria.</title>
        <authorList>
            <person name="Ghai R."/>
            <person name="Mizuno C.M."/>
            <person name="Picazo A."/>
            <person name="Camacho A."/>
            <person name="Rodriguez-Valera F."/>
        </authorList>
    </citation>
    <scope>NUCLEOTIDE SEQUENCE</scope>
</reference>
<comment type="subunit">
    <text evidence="10">Probably interacts with PlsX.</text>
</comment>
<dbReference type="SMART" id="SM01207">
    <property type="entry name" value="G3P_acyltransf"/>
    <property type="match status" value="1"/>
</dbReference>
<evidence type="ECO:0000256" key="7">
    <source>
        <dbReference type="ARBA" id="ARBA00023136"/>
    </source>
</evidence>
<accession>S5DSD0</accession>
<keyword evidence="5 10" id="KW-1133">Transmembrane helix</keyword>
<dbReference type="GO" id="GO:0043772">
    <property type="term" value="F:acyl-phosphate glycerol-3-phosphate acyltransferase activity"/>
    <property type="evidence" value="ECO:0007669"/>
    <property type="project" value="UniProtKB-UniRule"/>
</dbReference>
<comment type="subcellular location">
    <subcellularLocation>
        <location evidence="10">Cell membrane</location>
        <topology evidence="10">Multi-pass membrane protein</topology>
    </subcellularLocation>
</comment>
<dbReference type="GO" id="GO:0005886">
    <property type="term" value="C:plasma membrane"/>
    <property type="evidence" value="ECO:0007669"/>
    <property type="project" value="UniProtKB-SubCell"/>
</dbReference>
<dbReference type="InterPro" id="IPR003811">
    <property type="entry name" value="G3P_acylTferase_PlsY"/>
</dbReference>
<evidence type="ECO:0000256" key="4">
    <source>
        <dbReference type="ARBA" id="ARBA00022692"/>
    </source>
</evidence>
<keyword evidence="4 10" id="KW-0812">Transmembrane</keyword>
<organism evidence="11">
    <name type="scientific">Candidatus Actinomarina minuta</name>
    <dbReference type="NCBI Taxonomy" id="1389454"/>
    <lineage>
        <taxon>Bacteria</taxon>
        <taxon>Bacillati</taxon>
        <taxon>Actinomycetota</taxon>
        <taxon>Actinomycetes</taxon>
        <taxon>Candidatus Actinomarinidae</taxon>
        <taxon>Candidatus Actinomarinales</taxon>
        <taxon>Candidatus Actinomarineae</taxon>
        <taxon>Candidatus Actinomarinaceae</taxon>
        <taxon>Candidatus Actinomarina</taxon>
    </lineage>
</organism>
<evidence type="ECO:0000256" key="5">
    <source>
        <dbReference type="ARBA" id="ARBA00022989"/>
    </source>
</evidence>
<protein>
    <recommendedName>
        <fullName evidence="10">Glycerol-3-phosphate acyltransferase</fullName>
    </recommendedName>
    <alternativeName>
        <fullName evidence="10">Acyl-PO4 G3P acyltransferase</fullName>
    </alternativeName>
    <alternativeName>
        <fullName evidence="10">Acyl-phosphate--glycerol-3-phosphate acyltransferase</fullName>
    </alternativeName>
    <alternativeName>
        <fullName evidence="10">G3P acyltransferase</fullName>
        <shortName evidence="10">GPAT</shortName>
        <ecNumber evidence="10">2.3.1.275</ecNumber>
    </alternativeName>
    <alternativeName>
        <fullName evidence="10">Lysophosphatidic acid synthase</fullName>
        <shortName evidence="10">LPA synthase</shortName>
    </alternativeName>
</protein>
<comment type="catalytic activity">
    <reaction evidence="10">
        <text>an acyl phosphate + sn-glycerol 3-phosphate = a 1-acyl-sn-glycero-3-phosphate + phosphate</text>
        <dbReference type="Rhea" id="RHEA:34075"/>
        <dbReference type="ChEBI" id="CHEBI:43474"/>
        <dbReference type="ChEBI" id="CHEBI:57597"/>
        <dbReference type="ChEBI" id="CHEBI:57970"/>
        <dbReference type="ChEBI" id="CHEBI:59918"/>
        <dbReference type="EC" id="2.3.1.275"/>
    </reaction>
</comment>
<dbReference type="Pfam" id="PF02660">
    <property type="entry name" value="G3P_acyltransf"/>
    <property type="match status" value="1"/>
</dbReference>
<dbReference type="UniPathway" id="UPA00085"/>
<evidence type="ECO:0000256" key="2">
    <source>
        <dbReference type="ARBA" id="ARBA00022516"/>
    </source>
</evidence>
<dbReference type="AlphaFoldDB" id="S5DSD0"/>
<feature type="transmembrane region" description="Helical" evidence="10">
    <location>
        <begin position="50"/>
        <end position="69"/>
    </location>
</feature>
<dbReference type="EC" id="2.3.1.275" evidence="10"/>
<comment type="similarity">
    <text evidence="10">Belongs to the PlsY family.</text>
</comment>
<evidence type="ECO:0000256" key="1">
    <source>
        <dbReference type="ARBA" id="ARBA00022475"/>
    </source>
</evidence>
<feature type="transmembrane region" description="Helical" evidence="10">
    <location>
        <begin position="99"/>
        <end position="115"/>
    </location>
</feature>
<evidence type="ECO:0000313" key="11">
    <source>
        <dbReference type="EMBL" id="AGQ19880.1"/>
    </source>
</evidence>
<comment type="pathway">
    <text evidence="10">Lipid metabolism; phospholipid metabolism.</text>
</comment>
<dbReference type="NCBIfam" id="TIGR00023">
    <property type="entry name" value="glycerol-3-phosphate 1-O-acyltransferase PlsY"/>
    <property type="match status" value="1"/>
</dbReference>
<feature type="transmembrane region" description="Helical" evidence="10">
    <location>
        <begin position="121"/>
        <end position="142"/>
    </location>
</feature>
<keyword evidence="2 10" id="KW-0444">Lipid biosynthesis</keyword>
<feature type="transmembrane region" description="Helical" evidence="10">
    <location>
        <begin position="75"/>
        <end position="92"/>
    </location>
</feature>
<feature type="transmembrane region" description="Helical" evidence="10">
    <location>
        <begin position="5"/>
        <end position="22"/>
    </location>
</feature>
<sequence length="199" mass="22252">MNIVAVIVCYLIGSINFAYLVAKYKKINIQEIGSGNPGSSNVLRALGRNYAIVVLLGDLFKGIVPFLLFGMETESIIYAVMAVIGHCFPIFYKFKGGKGVATYLGTVVGYIIFIAPDLDIIFWQFFFILGFVVLYFGIFYIFRISAISSLITCTVGSLYIIFQESTVLITASQILIVILIFYQHRENLSRLSKGDENKF</sequence>
<evidence type="ECO:0000256" key="3">
    <source>
        <dbReference type="ARBA" id="ARBA00022679"/>
    </source>
</evidence>
<keyword evidence="8 10" id="KW-0594">Phospholipid biosynthesis</keyword>
<evidence type="ECO:0000256" key="8">
    <source>
        <dbReference type="ARBA" id="ARBA00023209"/>
    </source>
</evidence>
<feature type="transmembrane region" description="Helical" evidence="10">
    <location>
        <begin position="154"/>
        <end position="182"/>
    </location>
</feature>
<evidence type="ECO:0000256" key="9">
    <source>
        <dbReference type="ARBA" id="ARBA00023264"/>
    </source>
</evidence>
<dbReference type="HAMAP" id="MF_01043">
    <property type="entry name" value="PlsY"/>
    <property type="match status" value="1"/>
</dbReference>
<dbReference type="PANTHER" id="PTHR30309">
    <property type="entry name" value="INNER MEMBRANE PROTEIN YGIH"/>
    <property type="match status" value="1"/>
</dbReference>
<dbReference type="GO" id="GO:0008654">
    <property type="term" value="P:phospholipid biosynthetic process"/>
    <property type="evidence" value="ECO:0007669"/>
    <property type="project" value="UniProtKB-UniRule"/>
</dbReference>
<keyword evidence="7 10" id="KW-0472">Membrane</keyword>
<keyword evidence="6 10" id="KW-0443">Lipid metabolism</keyword>
<dbReference type="EMBL" id="KC811145">
    <property type="protein sequence ID" value="AGQ19880.1"/>
    <property type="molecule type" value="Genomic_DNA"/>
</dbReference>